<sequence>MAKKLFDELKIEKKEKSKEFIGYLMKSGLINDVEEYIKEVYTDQALKLKLNPFEFFNHKVKTLHEKYVTLLNYDEEEFEQIIILHAYFNLNLTEKSFLEIWNKYQQGEYNDLLEEDEEDFENDLDWGD</sequence>
<protein>
    <submittedName>
        <fullName evidence="1">Uncharacterized protein</fullName>
    </submittedName>
</protein>
<proteinExistence type="predicted"/>
<name>A0A8S5RW65_9CAUD</name>
<reference evidence="1" key="1">
    <citation type="journal article" date="2021" name="Proc. Natl. Acad. Sci. U.S.A.">
        <title>A Catalog of Tens of Thousands of Viruses from Human Metagenomes Reveals Hidden Associations with Chronic Diseases.</title>
        <authorList>
            <person name="Tisza M.J."/>
            <person name="Buck C.B."/>
        </authorList>
    </citation>
    <scope>NUCLEOTIDE SEQUENCE</scope>
    <source>
        <strain evidence="1">CtHip2</strain>
    </source>
</reference>
<evidence type="ECO:0000313" key="1">
    <source>
        <dbReference type="EMBL" id="DAF42682.1"/>
    </source>
</evidence>
<organism evidence="1">
    <name type="scientific">Siphoviridae sp. ctHip2</name>
    <dbReference type="NCBI Taxonomy" id="2827830"/>
    <lineage>
        <taxon>Viruses</taxon>
        <taxon>Duplodnaviria</taxon>
        <taxon>Heunggongvirae</taxon>
        <taxon>Uroviricota</taxon>
        <taxon>Caudoviricetes</taxon>
    </lineage>
</organism>
<dbReference type="EMBL" id="BK032497">
    <property type="protein sequence ID" value="DAF42682.1"/>
    <property type="molecule type" value="Genomic_DNA"/>
</dbReference>
<accession>A0A8S5RW65</accession>